<evidence type="ECO:0008006" key="3">
    <source>
        <dbReference type="Google" id="ProtNLM"/>
    </source>
</evidence>
<protein>
    <recommendedName>
        <fullName evidence="3">DUF1015 domain-containing protein</fullName>
    </recommendedName>
</protein>
<dbReference type="RefSeq" id="WP_145290968.1">
    <property type="nucleotide sequence ID" value="NZ_CP036291.1"/>
</dbReference>
<dbReference type="InterPro" id="IPR008323">
    <property type="entry name" value="UCP033563"/>
</dbReference>
<organism evidence="1 2">
    <name type="scientific">Pirellulimonas nuda</name>
    <dbReference type="NCBI Taxonomy" id="2528009"/>
    <lineage>
        <taxon>Bacteria</taxon>
        <taxon>Pseudomonadati</taxon>
        <taxon>Planctomycetota</taxon>
        <taxon>Planctomycetia</taxon>
        <taxon>Pirellulales</taxon>
        <taxon>Lacipirellulaceae</taxon>
        <taxon>Pirellulimonas</taxon>
    </lineage>
</organism>
<sequence length="454" mass="50348">MPHLTPFRGQRYDLARVGALSDVVAPPYDVIDAQLQQQLYDRHPENVVRLILNKDQPGDNDGENRYTRAARLLRTWTRDGVLFTEGDPAIYVYHQQFTEQGREFTRRGFMCRCRLTRFGEGNVYPHEETHGGAKADRLKLWRACRANLSQIFGLYPDPDNAAQTLLDTAIIGQTALEATDHLGVLNRLWPVTDPDVQNELAALMTDLPLYIADGHHRYETACNYRDEVAAEWRAEHGTDLPADHPAQSVLMMCVSMSDPGMIVLPTHRLFRGLPAMSAAQLQAKLGDCFSYEPAGTGPGGAPGVWEQVEMEDDQGTLALYTAADQAWTLCRITDAGRKRMAEASTDHTPAWQRLGVSLLHRLIIDTLLQAADAPAPKYVRAIDEVVHGLTHGDDTGRDLTGQQATGGHFNLAAIVMPATVEDIRILSNAGERMPAKSTYFYPKVLSGLVINPLE</sequence>
<reference evidence="1 2" key="1">
    <citation type="submission" date="2019-02" db="EMBL/GenBank/DDBJ databases">
        <title>Deep-cultivation of Planctomycetes and their phenomic and genomic characterization uncovers novel biology.</title>
        <authorList>
            <person name="Wiegand S."/>
            <person name="Jogler M."/>
            <person name="Boedeker C."/>
            <person name="Pinto D."/>
            <person name="Vollmers J."/>
            <person name="Rivas-Marin E."/>
            <person name="Kohn T."/>
            <person name="Peeters S.H."/>
            <person name="Heuer A."/>
            <person name="Rast P."/>
            <person name="Oberbeckmann S."/>
            <person name="Bunk B."/>
            <person name="Jeske O."/>
            <person name="Meyerdierks A."/>
            <person name="Storesund J.E."/>
            <person name="Kallscheuer N."/>
            <person name="Luecker S."/>
            <person name="Lage O.M."/>
            <person name="Pohl T."/>
            <person name="Merkel B.J."/>
            <person name="Hornburger P."/>
            <person name="Mueller R.-W."/>
            <person name="Bruemmer F."/>
            <person name="Labrenz M."/>
            <person name="Spormann A.M."/>
            <person name="Op den Camp H."/>
            <person name="Overmann J."/>
            <person name="Amann R."/>
            <person name="Jetten M.S.M."/>
            <person name="Mascher T."/>
            <person name="Medema M.H."/>
            <person name="Devos D.P."/>
            <person name="Kaster A.-K."/>
            <person name="Ovreas L."/>
            <person name="Rohde M."/>
            <person name="Galperin M.Y."/>
            <person name="Jogler C."/>
        </authorList>
    </citation>
    <scope>NUCLEOTIDE SEQUENCE [LARGE SCALE GENOMIC DNA]</scope>
    <source>
        <strain evidence="1 2">Pla175</strain>
    </source>
</reference>
<dbReference type="EMBL" id="CP036291">
    <property type="protein sequence ID" value="QDU91138.1"/>
    <property type="molecule type" value="Genomic_DNA"/>
</dbReference>
<proteinExistence type="predicted"/>
<dbReference type="Proteomes" id="UP000317429">
    <property type="component" value="Chromosome"/>
</dbReference>
<dbReference type="PIRSF" id="PIRSF033563">
    <property type="entry name" value="UCP033563"/>
    <property type="match status" value="1"/>
</dbReference>
<evidence type="ECO:0000313" key="2">
    <source>
        <dbReference type="Proteomes" id="UP000317429"/>
    </source>
</evidence>
<accession>A0A518DI28</accession>
<dbReference type="AlphaFoldDB" id="A0A518DI28"/>
<dbReference type="KEGG" id="pnd:Pla175_45580"/>
<dbReference type="PANTHER" id="PTHR36454">
    <property type="entry name" value="LMO2823 PROTEIN"/>
    <property type="match status" value="1"/>
</dbReference>
<gene>
    <name evidence="1" type="ORF">Pla175_45580</name>
</gene>
<dbReference type="OrthoDB" id="9781616at2"/>
<keyword evidence="2" id="KW-1185">Reference proteome</keyword>
<name>A0A518DI28_9BACT</name>
<evidence type="ECO:0000313" key="1">
    <source>
        <dbReference type="EMBL" id="QDU91138.1"/>
    </source>
</evidence>
<dbReference type="PANTHER" id="PTHR36454:SF1">
    <property type="entry name" value="DUF1015 DOMAIN-CONTAINING PROTEIN"/>
    <property type="match status" value="1"/>
</dbReference>
<dbReference type="Pfam" id="PF06245">
    <property type="entry name" value="DUF1015"/>
    <property type="match status" value="1"/>
</dbReference>